<keyword evidence="1" id="KW-0436">Ligase</keyword>
<dbReference type="EC" id="6.1.1.2" evidence="1"/>
<name>A0ACB8UP14_9EURO</name>
<protein>
    <submittedName>
        <fullName evidence="1">Mitochondrial 37S ribosomal protein rsm10</fullName>
        <ecNumber evidence="1">6.1.1.2</ecNumber>
    </submittedName>
</protein>
<comment type="caution">
    <text evidence="1">The sequence shown here is derived from an EMBL/GenBank/DDBJ whole genome shotgun (WGS) entry which is preliminary data.</text>
</comment>
<evidence type="ECO:0000313" key="1">
    <source>
        <dbReference type="EMBL" id="KAI2382353.1"/>
    </source>
</evidence>
<keyword evidence="1" id="KW-0687">Ribonucleoprotein</keyword>
<gene>
    <name evidence="1" type="primary">RSM10</name>
    <name evidence="1" type="ORF">LOY88_006118</name>
</gene>
<organism evidence="1">
    <name type="scientific">Ophidiomyces ophidiicola</name>
    <dbReference type="NCBI Taxonomy" id="1387563"/>
    <lineage>
        <taxon>Eukaryota</taxon>
        <taxon>Fungi</taxon>
        <taxon>Dikarya</taxon>
        <taxon>Ascomycota</taxon>
        <taxon>Pezizomycotina</taxon>
        <taxon>Eurotiomycetes</taxon>
        <taxon>Eurotiomycetidae</taxon>
        <taxon>Onygenales</taxon>
        <taxon>Onygenaceae</taxon>
        <taxon>Ophidiomyces</taxon>
    </lineage>
</organism>
<sequence>MERLESIHSKFRLPRSVQALHFQPLKRTAKYGLPVCNLQLRAYSSRQVDLFSDFALRAAYFLNLPATGPVPLPRIVERWTVLRGPFIHSKKPENFERITLRRLIQIKDGHVDGVQAWLAFLRKNSFYGVGMKANVWEYASLDVGKEMEKTGEEVLKALGSQLANFGARKGSSFPDSMQDILDKEKFTRNHAPLSEVRKFGPSPQSMRLPEGPKRSRRGKSD</sequence>
<keyword evidence="1" id="KW-0689">Ribosomal protein</keyword>
<dbReference type="EMBL" id="JALBCA010000129">
    <property type="protein sequence ID" value="KAI2382353.1"/>
    <property type="molecule type" value="Genomic_DNA"/>
</dbReference>
<reference evidence="1" key="1">
    <citation type="journal article" date="2022" name="bioRxiv">
        <title>Population genetic analysis of Ophidiomyces ophidiicola, the causative agent of snake fungal disease, indicates recent introductions to the USA.</title>
        <authorList>
            <person name="Ladner J.T."/>
            <person name="Palmer J.M."/>
            <person name="Ettinger C.L."/>
            <person name="Stajich J.E."/>
            <person name="Farrell T.M."/>
            <person name="Glorioso B.M."/>
            <person name="Lawson B."/>
            <person name="Price S.J."/>
            <person name="Stengle A.G."/>
            <person name="Grear D.A."/>
            <person name="Lorch J.M."/>
        </authorList>
    </citation>
    <scope>NUCLEOTIDE SEQUENCE</scope>
    <source>
        <strain evidence="1">NWHC 24266-5</strain>
    </source>
</reference>
<accession>A0ACB8UP14</accession>
<proteinExistence type="predicted"/>